<feature type="region of interest" description="Disordered" evidence="4">
    <location>
        <begin position="161"/>
        <end position="195"/>
    </location>
</feature>
<dbReference type="GO" id="GO:0071008">
    <property type="term" value="C:U2-type post-mRNA release spliceosomal complex"/>
    <property type="evidence" value="ECO:0007669"/>
    <property type="project" value="InterPro"/>
</dbReference>
<dbReference type="InterPro" id="IPR022783">
    <property type="entry name" value="GCFC_dom"/>
</dbReference>
<dbReference type="PANTHER" id="PTHR12214">
    <property type="entry name" value="GC-RICH SEQUENCE DNA-BINDING FACTOR"/>
    <property type="match status" value="1"/>
</dbReference>
<comment type="similarity">
    <text evidence="2">Belongs to the GCF family.</text>
</comment>
<protein>
    <submittedName>
        <fullName evidence="6">GC-rich sequence DNA-binding factor-like protein</fullName>
    </submittedName>
</protein>
<feature type="compositionally biased region" description="Basic and acidic residues" evidence="4">
    <location>
        <begin position="172"/>
        <end position="194"/>
    </location>
</feature>
<keyword evidence="3" id="KW-0539">Nucleus</keyword>
<sequence length="947" mass="104676">MSSAKSRNFRRRADDDEDPDNSISGTPSTTNKPSAPTKPKKPTPRPATKTLLSFADDEDEESPFSRPPPSKSSASSSSRLSKASSAHKLTSSKDRSAPHPPISSVPSNVQPQAGVYTKEALLELQKNTKTLGAPSRNKPKPPEPEPVVVLKGLIKPVISTGLDYGATGKTPDLGENKMDIDDNRKSSVAVRDDAQSLSKSIKLGSGLLEDDEEMPDQSMIEAIKAKRERLRQAKAAAPDFIALDGGSNHGEAEGLSDEEPEFRGRIGFFGEKVGGHDKKGVFDDFEERPVQKERGIEVASDEEDEEDKMWEEEQVRKGLGKRLDDGVGNQGVGVSVNGVSGNLASLGYVGAGNSMTHIPVKNVDGISRHSTVGGAGVDMFDTDVMSISQQAELAKKALSENLKRVRESHGRTIMSLAKTEENLTSSLLNITTLENSLSAAGEKFLFMQKLREFVSVICEFLQHKAPFIEELEEQMQKLHEERARAITERRAADNSDEISEIEQAIIAARAELRKGGDNPEKLAAAIAASQASSANAITAKNAPVELDEFGRDVNLQKRMDISRRVESRTKRREKADSKRKLAMERDSSFKQMEGELSTDESDSESTAYESTHSQLLEVAEKIFSDAAEEFSQFSIVVERFDRWKKDYALSYREAYMSLSVPAIFSPYVRLELLKWDPLHEDADFIDMKWHSLLFNYGRPEDENKSSEADTGDDADANIIPELVEKLAIPILHHQLAYCWDILSTRETKFAVSAINLVIGYVDLSSSGLGELVNVLRDRLTKAVADLIVPTWSPLEMKAVPNAARVAAYRFGVSVRLLRNICLWNKILAMPVLEKIAIDELLSGKVLPHLFSIQSNVHDAVLRAERVIASLYGVWTGPNVTGDQSRKLQPLVDYLLLIGKTLKKRHLSAAMETETGKLVRRLKKMLVDLNEYDHARTLSRTFNLKEAL</sequence>
<dbReference type="GO" id="GO:0003677">
    <property type="term" value="F:DNA binding"/>
    <property type="evidence" value="ECO:0007669"/>
    <property type="project" value="UniProtKB-KW"/>
</dbReference>
<dbReference type="Pfam" id="PF07842">
    <property type="entry name" value="GCFC"/>
    <property type="match status" value="1"/>
</dbReference>
<feature type="compositionally biased region" description="Basic and acidic residues" evidence="4">
    <location>
        <begin position="560"/>
        <end position="588"/>
    </location>
</feature>
<evidence type="ECO:0000256" key="1">
    <source>
        <dbReference type="ARBA" id="ARBA00004123"/>
    </source>
</evidence>
<feature type="compositionally biased region" description="Low complexity" evidence="4">
    <location>
        <begin position="26"/>
        <end position="37"/>
    </location>
</feature>
<evidence type="ECO:0000313" key="7">
    <source>
        <dbReference type="Proteomes" id="UP000325081"/>
    </source>
</evidence>
<dbReference type="PANTHER" id="PTHR12214:SF0">
    <property type="entry name" value="LD29489P"/>
    <property type="match status" value="1"/>
</dbReference>
<feature type="domain" description="GCF C-terminal" evidence="5">
    <location>
        <begin position="636"/>
        <end position="842"/>
    </location>
</feature>
<dbReference type="EMBL" id="BKCP01004294">
    <property type="protein sequence ID" value="GER29854.1"/>
    <property type="molecule type" value="Genomic_DNA"/>
</dbReference>
<comment type="subcellular location">
    <subcellularLocation>
        <location evidence="1">Nucleus</location>
    </subcellularLocation>
</comment>
<dbReference type="GO" id="GO:0000390">
    <property type="term" value="P:spliceosomal complex disassembly"/>
    <property type="evidence" value="ECO:0007669"/>
    <property type="project" value="InterPro"/>
</dbReference>
<evidence type="ECO:0000256" key="4">
    <source>
        <dbReference type="SAM" id="MobiDB-lite"/>
    </source>
</evidence>
<dbReference type="InterPro" id="IPR028211">
    <property type="entry name" value="Ntr2"/>
</dbReference>
<accession>A0A5A7PB65</accession>
<reference evidence="7" key="1">
    <citation type="journal article" date="2019" name="Curr. Biol.">
        <title>Genome Sequence of Striga asiatica Provides Insight into the Evolution of Plant Parasitism.</title>
        <authorList>
            <person name="Yoshida S."/>
            <person name="Kim S."/>
            <person name="Wafula E.K."/>
            <person name="Tanskanen J."/>
            <person name="Kim Y.M."/>
            <person name="Honaas L."/>
            <person name="Yang Z."/>
            <person name="Spallek T."/>
            <person name="Conn C.E."/>
            <person name="Ichihashi Y."/>
            <person name="Cheong K."/>
            <person name="Cui S."/>
            <person name="Der J.P."/>
            <person name="Gundlach H."/>
            <person name="Jiao Y."/>
            <person name="Hori C."/>
            <person name="Ishida J.K."/>
            <person name="Kasahara H."/>
            <person name="Kiba T."/>
            <person name="Kim M.S."/>
            <person name="Koo N."/>
            <person name="Laohavisit A."/>
            <person name="Lee Y.H."/>
            <person name="Lumba S."/>
            <person name="McCourt P."/>
            <person name="Mortimer J.C."/>
            <person name="Mutuku J.M."/>
            <person name="Nomura T."/>
            <person name="Sasaki-Sekimoto Y."/>
            <person name="Seto Y."/>
            <person name="Wang Y."/>
            <person name="Wakatake T."/>
            <person name="Sakakibara H."/>
            <person name="Demura T."/>
            <person name="Yamaguchi S."/>
            <person name="Yoneyama K."/>
            <person name="Manabe R.I."/>
            <person name="Nelson D.C."/>
            <person name="Schulman A.H."/>
            <person name="Timko M.P."/>
            <person name="dePamphilis C.W."/>
            <person name="Choi D."/>
            <person name="Shirasu K."/>
        </authorList>
    </citation>
    <scope>NUCLEOTIDE SEQUENCE [LARGE SCALE GENOMIC DNA]</scope>
    <source>
        <strain evidence="7">cv. UVA1</strain>
    </source>
</reference>
<evidence type="ECO:0000256" key="3">
    <source>
        <dbReference type="ARBA" id="ARBA00023242"/>
    </source>
</evidence>
<keyword evidence="7" id="KW-1185">Reference proteome</keyword>
<feature type="compositionally biased region" description="Low complexity" evidence="4">
    <location>
        <begin position="71"/>
        <end position="84"/>
    </location>
</feature>
<feature type="region of interest" description="Disordered" evidence="4">
    <location>
        <begin position="560"/>
        <end position="610"/>
    </location>
</feature>
<feature type="region of interest" description="Disordered" evidence="4">
    <location>
        <begin position="1"/>
        <end position="146"/>
    </location>
</feature>
<organism evidence="6 7">
    <name type="scientific">Striga asiatica</name>
    <name type="common">Asiatic witchweed</name>
    <name type="synonym">Buchnera asiatica</name>
    <dbReference type="NCBI Taxonomy" id="4170"/>
    <lineage>
        <taxon>Eukaryota</taxon>
        <taxon>Viridiplantae</taxon>
        <taxon>Streptophyta</taxon>
        <taxon>Embryophyta</taxon>
        <taxon>Tracheophyta</taxon>
        <taxon>Spermatophyta</taxon>
        <taxon>Magnoliopsida</taxon>
        <taxon>eudicotyledons</taxon>
        <taxon>Gunneridae</taxon>
        <taxon>Pentapetalae</taxon>
        <taxon>asterids</taxon>
        <taxon>lamiids</taxon>
        <taxon>Lamiales</taxon>
        <taxon>Orobanchaceae</taxon>
        <taxon>Buchnereae</taxon>
        <taxon>Striga</taxon>
    </lineage>
</organism>
<name>A0A5A7PB65_STRAF</name>
<evidence type="ECO:0000313" key="6">
    <source>
        <dbReference type="EMBL" id="GER29854.1"/>
    </source>
</evidence>
<dbReference type="OrthoDB" id="429427at2759"/>
<keyword evidence="6" id="KW-0238">DNA-binding</keyword>
<dbReference type="AlphaFoldDB" id="A0A5A7PB65"/>
<gene>
    <name evidence="6" type="ORF">STAS_05759</name>
</gene>
<proteinExistence type="inferred from homology"/>
<evidence type="ECO:0000259" key="5">
    <source>
        <dbReference type="Pfam" id="PF07842"/>
    </source>
</evidence>
<dbReference type="Pfam" id="PF15458">
    <property type="entry name" value="NTR2"/>
    <property type="match status" value="1"/>
</dbReference>
<dbReference type="Proteomes" id="UP000325081">
    <property type="component" value="Unassembled WGS sequence"/>
</dbReference>
<evidence type="ECO:0000256" key="2">
    <source>
        <dbReference type="ARBA" id="ARBA00010801"/>
    </source>
</evidence>
<dbReference type="InterPro" id="IPR012890">
    <property type="entry name" value="GCFC2-like"/>
</dbReference>
<comment type="caution">
    <text evidence="6">The sequence shown here is derived from an EMBL/GenBank/DDBJ whole genome shotgun (WGS) entry which is preliminary data.</text>
</comment>